<evidence type="ECO:0000256" key="2">
    <source>
        <dbReference type="ARBA" id="ARBA00022723"/>
    </source>
</evidence>
<proteinExistence type="predicted"/>
<dbReference type="NCBIfam" id="NF005034">
    <property type="entry name" value="PRK06446.1"/>
    <property type="match status" value="1"/>
</dbReference>
<sequence length="458" mass="51195">MENEVILSIEEKVDEELPNLIASLQEFLRIKSISAQDIGMEECALFLKDTMESIGINCKILEKEGAFPVVFGQILNPSATKTLLIYGHYDVQPPEPLHLWDSDPFEPAIRNGKIYARGSTDDKGNLWATIMAVKCLLEADIQIPINLKFFFEGEEEVGSPNFKAYMEENKALLEADYTILCDRGVHESGRPQMYLGNKGITHAEITIHGAKRDVHSGQAPFIPNTAWQLVWLLNKLKDENENILIPGYYDNVSEPNVEDLHLLRNVPFDSKEYSEIYGIRDILTKNDGMAALTSLLFKPTATINGFTSGYQGVGNKTIVPNKASVKIDFRFVKNQDPIRCVELIKDHLQKNFDGEIEVEIAEVRNPSKVSLSAEVVQVVIEASKRIYKEDPIVWPLLDGAGPMSLFEEILGAPAIIVGLGAPFAFANTHAPNENISIENYSNGIKLMASTYYLYGKRE</sequence>
<keyword evidence="3" id="KW-0378">Hydrolase</keyword>
<organism evidence="5 6">
    <name type="scientific">Metabacillus herbersteinensis</name>
    <dbReference type="NCBI Taxonomy" id="283816"/>
    <lineage>
        <taxon>Bacteria</taxon>
        <taxon>Bacillati</taxon>
        <taxon>Bacillota</taxon>
        <taxon>Bacilli</taxon>
        <taxon>Bacillales</taxon>
        <taxon>Bacillaceae</taxon>
        <taxon>Metabacillus</taxon>
    </lineage>
</organism>
<dbReference type="SUPFAM" id="SSF53187">
    <property type="entry name" value="Zn-dependent exopeptidases"/>
    <property type="match status" value="1"/>
</dbReference>
<dbReference type="Gene3D" id="3.30.70.360">
    <property type="match status" value="1"/>
</dbReference>
<dbReference type="InterPro" id="IPR002933">
    <property type="entry name" value="Peptidase_M20"/>
</dbReference>
<dbReference type="InterPro" id="IPR011650">
    <property type="entry name" value="Peptidase_M20_dimer"/>
</dbReference>
<dbReference type="RefSeq" id="WP_378935582.1">
    <property type="nucleotide sequence ID" value="NZ_JBHLVO010000013.1"/>
</dbReference>
<dbReference type="Pfam" id="PF07687">
    <property type="entry name" value="M20_dimer"/>
    <property type="match status" value="1"/>
</dbReference>
<dbReference type="Pfam" id="PF01546">
    <property type="entry name" value="Peptidase_M20"/>
    <property type="match status" value="1"/>
</dbReference>
<feature type="domain" description="Peptidase M20 dimerisation" evidence="4">
    <location>
        <begin position="196"/>
        <end position="351"/>
    </location>
</feature>
<protein>
    <submittedName>
        <fullName evidence="5">M20/M25/M40 family metallo-hydrolase</fullName>
    </submittedName>
</protein>
<accession>A0ABV6GGQ5</accession>
<gene>
    <name evidence="5" type="ORF">ACFFIX_15595</name>
</gene>
<dbReference type="EMBL" id="JBHLVO010000013">
    <property type="protein sequence ID" value="MFC0272854.1"/>
    <property type="molecule type" value="Genomic_DNA"/>
</dbReference>
<comment type="caution">
    <text evidence="5">The sequence shown here is derived from an EMBL/GenBank/DDBJ whole genome shotgun (WGS) entry which is preliminary data.</text>
</comment>
<evidence type="ECO:0000256" key="3">
    <source>
        <dbReference type="ARBA" id="ARBA00022801"/>
    </source>
</evidence>
<dbReference type="Gene3D" id="3.40.630.10">
    <property type="entry name" value="Zn peptidases"/>
    <property type="match status" value="1"/>
</dbReference>
<evidence type="ECO:0000313" key="5">
    <source>
        <dbReference type="EMBL" id="MFC0272854.1"/>
    </source>
</evidence>
<keyword evidence="2" id="KW-0479">Metal-binding</keyword>
<dbReference type="PANTHER" id="PTHR43270">
    <property type="entry name" value="BETA-ALA-HIS DIPEPTIDASE"/>
    <property type="match status" value="1"/>
</dbReference>
<dbReference type="Proteomes" id="UP001589854">
    <property type="component" value="Unassembled WGS sequence"/>
</dbReference>
<dbReference type="PANTHER" id="PTHR43270:SF8">
    <property type="entry name" value="DI- AND TRIPEPTIDASE DUG2-RELATED"/>
    <property type="match status" value="1"/>
</dbReference>
<evidence type="ECO:0000256" key="1">
    <source>
        <dbReference type="ARBA" id="ARBA00022670"/>
    </source>
</evidence>
<reference evidence="5 6" key="1">
    <citation type="submission" date="2024-09" db="EMBL/GenBank/DDBJ databases">
        <authorList>
            <person name="Sun Q."/>
            <person name="Mori K."/>
        </authorList>
    </citation>
    <scope>NUCLEOTIDE SEQUENCE [LARGE SCALE GENOMIC DNA]</scope>
    <source>
        <strain evidence="5 6">CCM 7228</strain>
    </source>
</reference>
<name>A0ABV6GGQ5_9BACI</name>
<evidence type="ECO:0000313" key="6">
    <source>
        <dbReference type="Proteomes" id="UP001589854"/>
    </source>
</evidence>
<dbReference type="InterPro" id="IPR051458">
    <property type="entry name" value="Cyt/Met_Dipeptidase"/>
</dbReference>
<keyword evidence="1" id="KW-0645">Protease</keyword>
<evidence type="ECO:0000259" key="4">
    <source>
        <dbReference type="Pfam" id="PF07687"/>
    </source>
</evidence>
<keyword evidence="6" id="KW-1185">Reference proteome</keyword>